<dbReference type="Proteomes" id="UP001303160">
    <property type="component" value="Unassembled WGS sequence"/>
</dbReference>
<sequence>MCGQQLDRRPEPQLYGFYNYIEYQKFSCGWYGSLCSVLELLTERLEHTFCACQIARSQPRSLQTQPCVRYLRPITATSFDFWTGPRTSRLWPVNLSLSGDRAWPISGRGRPPTFRCQVDLLHLQMQISFFSFWWLVGRPGASPLVPSAWSDPRQLPLSHITAGACSRAVEERKCGGRASSAHLFMLARICLPSWPGNQNTFNQCRLRNPHRSNQEQS</sequence>
<reference evidence="1" key="2">
    <citation type="submission" date="2023-05" db="EMBL/GenBank/DDBJ databases">
        <authorList>
            <consortium name="Lawrence Berkeley National Laboratory"/>
            <person name="Steindorff A."/>
            <person name="Hensen N."/>
            <person name="Bonometti L."/>
            <person name="Westerberg I."/>
            <person name="Brannstrom I.O."/>
            <person name="Guillou S."/>
            <person name="Cros-Aarteil S."/>
            <person name="Calhoun S."/>
            <person name="Haridas S."/>
            <person name="Kuo A."/>
            <person name="Mondo S."/>
            <person name="Pangilinan J."/>
            <person name="Riley R."/>
            <person name="Labutti K."/>
            <person name="Andreopoulos B."/>
            <person name="Lipzen A."/>
            <person name="Chen C."/>
            <person name="Yanf M."/>
            <person name="Daum C."/>
            <person name="Ng V."/>
            <person name="Clum A."/>
            <person name="Ohm R."/>
            <person name="Martin F."/>
            <person name="Silar P."/>
            <person name="Natvig D."/>
            <person name="Lalanne C."/>
            <person name="Gautier V."/>
            <person name="Ament-Velasquez S.L."/>
            <person name="Kruys A."/>
            <person name="Hutchinson M.I."/>
            <person name="Powell A.J."/>
            <person name="Barry K."/>
            <person name="Miller A.N."/>
            <person name="Grigoriev I.V."/>
            <person name="Debuchy R."/>
            <person name="Gladieux P."/>
            <person name="Thoren M.H."/>
            <person name="Johannesson H."/>
        </authorList>
    </citation>
    <scope>NUCLEOTIDE SEQUENCE</scope>
    <source>
        <strain evidence="1">CBS 315.58</strain>
    </source>
</reference>
<reference evidence="1" key="1">
    <citation type="journal article" date="2023" name="Mol. Phylogenet. Evol.">
        <title>Genome-scale phylogeny and comparative genomics of the fungal order Sordariales.</title>
        <authorList>
            <person name="Hensen N."/>
            <person name="Bonometti L."/>
            <person name="Westerberg I."/>
            <person name="Brannstrom I.O."/>
            <person name="Guillou S."/>
            <person name="Cros-Aarteil S."/>
            <person name="Calhoun S."/>
            <person name="Haridas S."/>
            <person name="Kuo A."/>
            <person name="Mondo S."/>
            <person name="Pangilinan J."/>
            <person name="Riley R."/>
            <person name="LaButti K."/>
            <person name="Andreopoulos B."/>
            <person name="Lipzen A."/>
            <person name="Chen C."/>
            <person name="Yan M."/>
            <person name="Daum C."/>
            <person name="Ng V."/>
            <person name="Clum A."/>
            <person name="Steindorff A."/>
            <person name="Ohm R.A."/>
            <person name="Martin F."/>
            <person name="Silar P."/>
            <person name="Natvig D.O."/>
            <person name="Lalanne C."/>
            <person name="Gautier V."/>
            <person name="Ament-Velasquez S.L."/>
            <person name="Kruys A."/>
            <person name="Hutchinson M.I."/>
            <person name="Powell A.J."/>
            <person name="Barry K."/>
            <person name="Miller A.N."/>
            <person name="Grigoriev I.V."/>
            <person name="Debuchy R."/>
            <person name="Gladieux P."/>
            <person name="Hiltunen Thoren M."/>
            <person name="Johannesson H."/>
        </authorList>
    </citation>
    <scope>NUCLEOTIDE SEQUENCE</scope>
    <source>
        <strain evidence="1">CBS 315.58</strain>
    </source>
</reference>
<name>A0AAN6XSD0_9PEZI</name>
<evidence type="ECO:0000313" key="1">
    <source>
        <dbReference type="EMBL" id="KAK4205678.1"/>
    </source>
</evidence>
<organism evidence="1 2">
    <name type="scientific">Triangularia verruculosa</name>
    <dbReference type="NCBI Taxonomy" id="2587418"/>
    <lineage>
        <taxon>Eukaryota</taxon>
        <taxon>Fungi</taxon>
        <taxon>Dikarya</taxon>
        <taxon>Ascomycota</taxon>
        <taxon>Pezizomycotina</taxon>
        <taxon>Sordariomycetes</taxon>
        <taxon>Sordariomycetidae</taxon>
        <taxon>Sordariales</taxon>
        <taxon>Podosporaceae</taxon>
        <taxon>Triangularia</taxon>
    </lineage>
</organism>
<keyword evidence="2" id="KW-1185">Reference proteome</keyword>
<accession>A0AAN6XSD0</accession>
<comment type="caution">
    <text evidence="1">The sequence shown here is derived from an EMBL/GenBank/DDBJ whole genome shotgun (WGS) entry which is preliminary data.</text>
</comment>
<proteinExistence type="predicted"/>
<dbReference type="EMBL" id="MU863875">
    <property type="protein sequence ID" value="KAK4205678.1"/>
    <property type="molecule type" value="Genomic_DNA"/>
</dbReference>
<dbReference type="AlphaFoldDB" id="A0AAN6XSD0"/>
<evidence type="ECO:0000313" key="2">
    <source>
        <dbReference type="Proteomes" id="UP001303160"/>
    </source>
</evidence>
<gene>
    <name evidence="1" type="ORF">QBC40DRAFT_1098</name>
</gene>
<protein>
    <submittedName>
        <fullName evidence="1">Uncharacterized protein</fullName>
    </submittedName>
</protein>